<keyword evidence="3" id="KW-1185">Reference proteome</keyword>
<gene>
    <name evidence="2" type="ORF">GCM10023189_44230</name>
</gene>
<dbReference type="RefSeq" id="WP_345247175.1">
    <property type="nucleotide sequence ID" value="NZ_BAABHD010000077.1"/>
</dbReference>
<reference evidence="3" key="1">
    <citation type="journal article" date="2019" name="Int. J. Syst. Evol. Microbiol.">
        <title>The Global Catalogue of Microorganisms (GCM) 10K type strain sequencing project: providing services to taxonomists for standard genome sequencing and annotation.</title>
        <authorList>
            <consortium name="The Broad Institute Genomics Platform"/>
            <consortium name="The Broad Institute Genome Sequencing Center for Infectious Disease"/>
            <person name="Wu L."/>
            <person name="Ma J."/>
        </authorList>
    </citation>
    <scope>NUCLEOTIDE SEQUENCE [LARGE SCALE GENOMIC DNA]</scope>
    <source>
        <strain evidence="3">JCM 17927</strain>
    </source>
</reference>
<comment type="caution">
    <text evidence="2">The sequence shown here is derived from an EMBL/GenBank/DDBJ whole genome shotgun (WGS) entry which is preliminary data.</text>
</comment>
<dbReference type="PANTHER" id="PTHR31302:SF0">
    <property type="entry name" value="TRANSMEMBRANE PROTEIN WITH METALLOPHOSPHOESTERASE DOMAIN"/>
    <property type="match status" value="1"/>
</dbReference>
<feature type="domain" description="Calcineurin-like phosphoesterase" evidence="1">
    <location>
        <begin position="52"/>
        <end position="227"/>
    </location>
</feature>
<protein>
    <recommendedName>
        <fullName evidence="1">Calcineurin-like phosphoesterase domain-containing protein</fullName>
    </recommendedName>
</protein>
<name>A0ABP8NEP0_9BACT</name>
<dbReference type="InterPro" id="IPR004843">
    <property type="entry name" value="Calcineurin-like_PHP"/>
</dbReference>
<dbReference type="PANTHER" id="PTHR31302">
    <property type="entry name" value="TRANSMEMBRANE PROTEIN WITH METALLOPHOSPHOESTERASE DOMAIN-RELATED"/>
    <property type="match status" value="1"/>
</dbReference>
<sequence length="288" mass="32424">MLQQKHKQTLFYAGLAGAAIAALDALVLERYFFQIKRFAIGNITAKDKASRIKILLLTDLHLERIVDPRYTRLAETINQIEPDLILMAGDSVDADGENQPLDEFLNLLPKEIPKVAILGNHEYAANISLDALRNVYRKHNGDLLVNESRAYEICGTRFMITGLDDILEGDANLFQALEGVKQEPHHLGLIHSPLQQEKLKKDLARINAGRSEADKITISYLFAGHNHGGQVTFFGLFAPVMPPKAGTYVSGWYNEEKPFLYVSKGFGTSTVPFRFWARSEITLLHYYH</sequence>
<dbReference type="InterPro" id="IPR051158">
    <property type="entry name" value="Metallophosphoesterase_sf"/>
</dbReference>
<evidence type="ECO:0000313" key="3">
    <source>
        <dbReference type="Proteomes" id="UP001501175"/>
    </source>
</evidence>
<accession>A0ABP8NEP0</accession>
<organism evidence="2 3">
    <name type="scientific">Nibrella saemangeumensis</name>
    <dbReference type="NCBI Taxonomy" id="1084526"/>
    <lineage>
        <taxon>Bacteria</taxon>
        <taxon>Pseudomonadati</taxon>
        <taxon>Bacteroidota</taxon>
        <taxon>Cytophagia</taxon>
        <taxon>Cytophagales</taxon>
        <taxon>Spirosomataceae</taxon>
        <taxon>Nibrella</taxon>
    </lineage>
</organism>
<dbReference type="EMBL" id="BAABHD010000077">
    <property type="protein sequence ID" value="GAA4464654.1"/>
    <property type="molecule type" value="Genomic_DNA"/>
</dbReference>
<dbReference type="InterPro" id="IPR029052">
    <property type="entry name" value="Metallo-depent_PP-like"/>
</dbReference>
<dbReference type="Proteomes" id="UP001501175">
    <property type="component" value="Unassembled WGS sequence"/>
</dbReference>
<evidence type="ECO:0000259" key="1">
    <source>
        <dbReference type="Pfam" id="PF00149"/>
    </source>
</evidence>
<proteinExistence type="predicted"/>
<evidence type="ECO:0000313" key="2">
    <source>
        <dbReference type="EMBL" id="GAA4464654.1"/>
    </source>
</evidence>
<dbReference type="SUPFAM" id="SSF56300">
    <property type="entry name" value="Metallo-dependent phosphatases"/>
    <property type="match status" value="1"/>
</dbReference>
<dbReference type="Gene3D" id="3.60.21.10">
    <property type="match status" value="1"/>
</dbReference>
<dbReference type="Pfam" id="PF00149">
    <property type="entry name" value="Metallophos"/>
    <property type="match status" value="1"/>
</dbReference>